<gene>
    <name evidence="1" type="ORF">AAHA92_02805</name>
</gene>
<evidence type="ECO:0000313" key="1">
    <source>
        <dbReference type="EMBL" id="KAL1567315.1"/>
    </source>
</evidence>
<dbReference type="InterPro" id="IPR010684">
    <property type="entry name" value="RNA_pol_II_trans_fac_SIII_A"/>
</dbReference>
<accession>A0ABD1IF24</accession>
<sequence length="67" mass="7656">MMRKAPSLVDLCVNMAIDNVRYLGDVGETDNHLLERILCHCTLDQLMHIENITTDSDLSPVTDKLWK</sequence>
<evidence type="ECO:0000313" key="2">
    <source>
        <dbReference type="Proteomes" id="UP001567538"/>
    </source>
</evidence>
<dbReference type="AlphaFoldDB" id="A0ABD1IF24"/>
<dbReference type="PANTHER" id="PTHR47543">
    <property type="entry name" value="OS08G0169600 PROTEIN"/>
    <property type="match status" value="1"/>
</dbReference>
<name>A0ABD1IF24_SALDI</name>
<dbReference type="PANTHER" id="PTHR47543:SF2">
    <property type="entry name" value="RNA POLYMERASE II TRANSCRIPTION FACTOR SIII SUBUNIT A"/>
    <property type="match status" value="1"/>
</dbReference>
<proteinExistence type="predicted"/>
<organism evidence="1 2">
    <name type="scientific">Salvia divinorum</name>
    <name type="common">Maria pastora</name>
    <name type="synonym">Diviner's sage</name>
    <dbReference type="NCBI Taxonomy" id="28513"/>
    <lineage>
        <taxon>Eukaryota</taxon>
        <taxon>Viridiplantae</taxon>
        <taxon>Streptophyta</taxon>
        <taxon>Embryophyta</taxon>
        <taxon>Tracheophyta</taxon>
        <taxon>Spermatophyta</taxon>
        <taxon>Magnoliopsida</taxon>
        <taxon>eudicotyledons</taxon>
        <taxon>Gunneridae</taxon>
        <taxon>Pentapetalae</taxon>
        <taxon>asterids</taxon>
        <taxon>lamiids</taxon>
        <taxon>Lamiales</taxon>
        <taxon>Lamiaceae</taxon>
        <taxon>Nepetoideae</taxon>
        <taxon>Mentheae</taxon>
        <taxon>Salviinae</taxon>
        <taxon>Salvia</taxon>
        <taxon>Salvia subgen. Calosphace</taxon>
    </lineage>
</organism>
<dbReference type="Proteomes" id="UP001567538">
    <property type="component" value="Unassembled WGS sequence"/>
</dbReference>
<dbReference type="Pfam" id="PF06881">
    <property type="entry name" value="Elongin_A"/>
    <property type="match status" value="1"/>
</dbReference>
<keyword evidence="2" id="KW-1185">Reference proteome</keyword>
<comment type="caution">
    <text evidence="1">The sequence shown here is derived from an EMBL/GenBank/DDBJ whole genome shotgun (WGS) entry which is preliminary data.</text>
</comment>
<reference evidence="1 2" key="1">
    <citation type="submission" date="2024-06" db="EMBL/GenBank/DDBJ databases">
        <title>A chromosome level genome sequence of Diviner's sage (Salvia divinorum).</title>
        <authorList>
            <person name="Ford S.A."/>
            <person name="Ro D.-K."/>
            <person name="Ness R.W."/>
            <person name="Phillips M.A."/>
        </authorList>
    </citation>
    <scope>NUCLEOTIDE SEQUENCE [LARGE SCALE GENOMIC DNA]</scope>
    <source>
        <strain evidence="1">SAF-2024a</strain>
        <tissue evidence="1">Leaf</tissue>
    </source>
</reference>
<dbReference type="Gene3D" id="6.10.250.3180">
    <property type="match status" value="1"/>
</dbReference>
<protein>
    <submittedName>
        <fullName evidence="1">Uncharacterized protein</fullName>
    </submittedName>
</protein>
<dbReference type="EMBL" id="JBEAFC010000002">
    <property type="protein sequence ID" value="KAL1567315.1"/>
    <property type="molecule type" value="Genomic_DNA"/>
</dbReference>